<dbReference type="Proteomes" id="UP001229952">
    <property type="component" value="Chromosome"/>
</dbReference>
<dbReference type="RefSeq" id="WP_306086984.1">
    <property type="nucleotide sequence ID" value="NZ_CP120992.1"/>
</dbReference>
<organism evidence="1 2">
    <name type="scientific">Streptomyces laculatispora</name>
    <dbReference type="NCBI Taxonomy" id="887464"/>
    <lineage>
        <taxon>Bacteria</taxon>
        <taxon>Bacillati</taxon>
        <taxon>Actinomycetota</taxon>
        <taxon>Actinomycetes</taxon>
        <taxon>Kitasatosporales</taxon>
        <taxon>Streptomycetaceae</taxon>
        <taxon>Streptomyces</taxon>
    </lineage>
</organism>
<evidence type="ECO:0000313" key="1">
    <source>
        <dbReference type="EMBL" id="WLQ40659.1"/>
    </source>
</evidence>
<keyword evidence="2" id="KW-1185">Reference proteome</keyword>
<protein>
    <submittedName>
        <fullName evidence="1">Prevent-host-death protein</fullName>
    </submittedName>
</protein>
<accession>A0ABY9I1Z6</accession>
<proteinExistence type="predicted"/>
<reference evidence="1 2" key="1">
    <citation type="submission" date="2023-03" db="EMBL/GenBank/DDBJ databases">
        <title>Isolation and description of six Streptomyces strains from soil environments, able to metabolize different microbial glucans.</title>
        <authorList>
            <person name="Widen T."/>
            <person name="Larsbrink J."/>
        </authorList>
    </citation>
    <scope>NUCLEOTIDE SEQUENCE [LARGE SCALE GENOMIC DNA]</scope>
    <source>
        <strain evidence="1 2">Mut2</strain>
    </source>
</reference>
<dbReference type="EMBL" id="CP120992">
    <property type="protein sequence ID" value="WLQ40659.1"/>
    <property type="molecule type" value="Genomic_DNA"/>
</dbReference>
<evidence type="ECO:0000313" key="2">
    <source>
        <dbReference type="Proteomes" id="UP001229952"/>
    </source>
</evidence>
<name>A0ABY9I1Z6_9ACTN</name>
<gene>
    <name evidence="1" type="ORF">P8A22_12090</name>
</gene>
<sequence length="61" mass="6588">MKQVIGGRLVVISKAGEPVPRAVPPRALVHREGRGSLRGRIRIPATFDDPRAGIAEAFGMR</sequence>